<gene>
    <name evidence="10" type="primary">TF26</name>
    <name evidence="10" type="ORF">A0H76_1547</name>
</gene>
<keyword evidence="1" id="KW-0645">Protease</keyword>
<evidence type="ECO:0000256" key="2">
    <source>
        <dbReference type="ARBA" id="ARBA00022679"/>
    </source>
</evidence>
<dbReference type="GO" id="GO:0004519">
    <property type="term" value="F:endonuclease activity"/>
    <property type="evidence" value="ECO:0007669"/>
    <property type="project" value="UniProtKB-KW"/>
</dbReference>
<proteinExistence type="predicted"/>
<dbReference type="GO" id="GO:0003964">
    <property type="term" value="F:RNA-directed DNA polymerase activity"/>
    <property type="evidence" value="ECO:0007669"/>
    <property type="project" value="UniProtKB-KW"/>
</dbReference>
<evidence type="ECO:0000313" key="10">
    <source>
        <dbReference type="EMBL" id="ORD99015.1"/>
    </source>
</evidence>
<keyword evidence="7" id="KW-0378">Hydrolase</keyword>
<dbReference type="InterPro" id="IPR051320">
    <property type="entry name" value="Viral_Replic_Matur_Polypro"/>
</dbReference>
<dbReference type="Proteomes" id="UP000192501">
    <property type="component" value="Unassembled WGS sequence"/>
</dbReference>
<evidence type="ECO:0000256" key="8">
    <source>
        <dbReference type="ARBA" id="ARBA00022918"/>
    </source>
</evidence>
<keyword evidence="5" id="KW-0064">Aspartyl protease</keyword>
<comment type="caution">
    <text evidence="10">The sequence shown here is derived from an EMBL/GenBank/DDBJ whole genome shotgun (WGS) entry which is preliminary data.</text>
</comment>
<keyword evidence="2" id="KW-0808">Transferase</keyword>
<reference evidence="10 11" key="1">
    <citation type="journal article" date="2017" name="Environ. Microbiol.">
        <title>Decay of the glycolytic pathway and adaptation to intranuclear parasitism within Enterocytozoonidae microsporidia.</title>
        <authorList>
            <person name="Wiredu Boakye D."/>
            <person name="Jaroenlak P."/>
            <person name="Prachumwat A."/>
            <person name="Williams T.A."/>
            <person name="Bateman K.S."/>
            <person name="Itsathitphaisarn O."/>
            <person name="Sritunyalucksana K."/>
            <person name="Paszkiewicz K.H."/>
            <person name="Moore K.A."/>
            <person name="Stentiford G.D."/>
            <person name="Williams B.A."/>
        </authorList>
    </citation>
    <scope>NUCLEOTIDE SEQUENCE [LARGE SCALE GENOMIC DNA]</scope>
    <source>
        <strain evidence="11">canceri</strain>
    </source>
</reference>
<dbReference type="GO" id="GO:0006508">
    <property type="term" value="P:proteolysis"/>
    <property type="evidence" value="ECO:0007669"/>
    <property type="project" value="UniProtKB-KW"/>
</dbReference>
<evidence type="ECO:0000256" key="7">
    <source>
        <dbReference type="ARBA" id="ARBA00022801"/>
    </source>
</evidence>
<keyword evidence="4" id="KW-0540">Nuclease</keyword>
<evidence type="ECO:0000313" key="11">
    <source>
        <dbReference type="Proteomes" id="UP000192501"/>
    </source>
</evidence>
<name>A0A1X0QH54_9MICR</name>
<dbReference type="PANTHER" id="PTHR33064">
    <property type="entry name" value="POL PROTEIN"/>
    <property type="match status" value="1"/>
</dbReference>
<evidence type="ECO:0000256" key="6">
    <source>
        <dbReference type="ARBA" id="ARBA00022759"/>
    </source>
</evidence>
<accession>A0A1X0QH54</accession>
<dbReference type="Pfam" id="PF00078">
    <property type="entry name" value="RVT_1"/>
    <property type="match status" value="1"/>
</dbReference>
<evidence type="ECO:0000256" key="4">
    <source>
        <dbReference type="ARBA" id="ARBA00022722"/>
    </source>
</evidence>
<protein>
    <submittedName>
        <fullName evidence="10">TF26</fullName>
    </submittedName>
</protein>
<keyword evidence="3" id="KW-0548">Nucleotidyltransferase</keyword>
<keyword evidence="6" id="KW-0255">Endonuclease</keyword>
<dbReference type="InterPro" id="IPR043502">
    <property type="entry name" value="DNA/RNA_pol_sf"/>
</dbReference>
<dbReference type="VEuPathDB" id="MicrosporidiaDB:A0H76_1547"/>
<dbReference type="CDD" id="cd01647">
    <property type="entry name" value="RT_LTR"/>
    <property type="match status" value="1"/>
</dbReference>
<dbReference type="PANTHER" id="PTHR33064:SF37">
    <property type="entry name" value="RIBONUCLEASE H"/>
    <property type="match status" value="1"/>
</dbReference>
<keyword evidence="8" id="KW-0695">RNA-directed DNA polymerase</keyword>
<dbReference type="Gene3D" id="3.30.70.270">
    <property type="match status" value="2"/>
</dbReference>
<evidence type="ECO:0000256" key="3">
    <source>
        <dbReference type="ARBA" id="ARBA00022695"/>
    </source>
</evidence>
<dbReference type="SUPFAM" id="SSF56672">
    <property type="entry name" value="DNA/RNA polymerases"/>
    <property type="match status" value="1"/>
</dbReference>
<dbReference type="InterPro" id="IPR041373">
    <property type="entry name" value="RT_RNaseH"/>
</dbReference>
<dbReference type="Pfam" id="PF17917">
    <property type="entry name" value="RT_RNaseH"/>
    <property type="match status" value="1"/>
</dbReference>
<dbReference type="InterPro" id="IPR000477">
    <property type="entry name" value="RT_dom"/>
</dbReference>
<evidence type="ECO:0000256" key="1">
    <source>
        <dbReference type="ARBA" id="ARBA00022670"/>
    </source>
</evidence>
<dbReference type="Gene3D" id="3.10.10.10">
    <property type="entry name" value="HIV Type 1 Reverse Transcriptase, subunit A, domain 1"/>
    <property type="match status" value="1"/>
</dbReference>
<feature type="domain" description="Reverse transcriptase" evidence="9">
    <location>
        <begin position="111"/>
        <end position="288"/>
    </location>
</feature>
<evidence type="ECO:0000256" key="5">
    <source>
        <dbReference type="ARBA" id="ARBA00022750"/>
    </source>
</evidence>
<dbReference type="GO" id="GO:0004190">
    <property type="term" value="F:aspartic-type endopeptidase activity"/>
    <property type="evidence" value="ECO:0007669"/>
    <property type="project" value="UniProtKB-KW"/>
</dbReference>
<evidence type="ECO:0000259" key="9">
    <source>
        <dbReference type="PROSITE" id="PS50878"/>
    </source>
</evidence>
<dbReference type="VEuPathDB" id="MicrosporidiaDB:HERIO_2075"/>
<dbReference type="PROSITE" id="PS50878">
    <property type="entry name" value="RT_POL"/>
    <property type="match status" value="1"/>
</dbReference>
<dbReference type="CDD" id="cd09274">
    <property type="entry name" value="RNase_HI_RT_Ty3"/>
    <property type="match status" value="1"/>
</dbReference>
<dbReference type="EMBL" id="LTAI01000332">
    <property type="protein sequence ID" value="ORD99015.1"/>
    <property type="molecule type" value="Genomic_DNA"/>
</dbReference>
<dbReference type="AlphaFoldDB" id="A0A1X0QH54"/>
<organism evidence="10 11">
    <name type="scientific">Hepatospora eriocheir</name>
    <dbReference type="NCBI Taxonomy" id="1081669"/>
    <lineage>
        <taxon>Eukaryota</taxon>
        <taxon>Fungi</taxon>
        <taxon>Fungi incertae sedis</taxon>
        <taxon>Microsporidia</taxon>
        <taxon>Hepatosporidae</taxon>
        <taxon>Hepatospora</taxon>
    </lineage>
</organism>
<sequence>MDLINEYGICLDFKHKIIKFGNDQISMINMCDPNQALINNVNLLKITSHEIDDQLSKILTEVEKKNPEIGMVTTEPYEIELNNQDEIINSKPYPIPFALDKAVKEEVKRLLKLGIIRESTSKYSSPAFAIQKKTGGIRLVVNYKRLNKLTKTDSYPCNNINNCLHSLRGTQIYSQIDLKNGFFQIPLKLESQKYTSFVLPQGQFEYTRLCFGLKNSPRAFQKAMNQLLGHLSYVKLYLDDILIASKNEKEHIEHIKEVFDILIKSGASINLEKSSFMKPEVEYLGMKISKNGIEPVVTKVEEYLNLPPPKTKKQLMRIIGVLNWFRPFVKRLSQKIAKITDKLKEDNNFIWTKDDSAIVSEIFTEIKQGMTLGYPDYNKEFVLYTDASLIGIGSILIQNNRTIGLYSYKFKDAEQRYNTMEREFLGIYLSLLHFKQIIYNSKTIIYTDNKNLIYEPLNSVKRVQNWKLLLSEFNYELRYFPGKENVVADDLSRNFKIASYTQRQFIDINNINE</sequence>
<dbReference type="InterPro" id="IPR043128">
    <property type="entry name" value="Rev_trsase/Diguanyl_cyclase"/>
</dbReference>